<dbReference type="STRING" id="1432141.A0A015JQL1"/>
<keyword evidence="3" id="KW-0689">Ribosomal protein</keyword>
<proteinExistence type="inferred from homology"/>
<dbReference type="Gene3D" id="3.30.780.10">
    <property type="entry name" value="SUI1-like domain"/>
    <property type="match status" value="1"/>
</dbReference>
<keyword evidence="8" id="KW-1185">Reference proteome</keyword>
<keyword evidence="5" id="KW-0687">Ribonucleoprotein</keyword>
<evidence type="ECO:0000313" key="8">
    <source>
        <dbReference type="Proteomes" id="UP000022910"/>
    </source>
</evidence>
<dbReference type="EMBL" id="JEMT01016819">
    <property type="protein sequence ID" value="EXX69555.1"/>
    <property type="molecule type" value="Genomic_DNA"/>
</dbReference>
<gene>
    <name evidence="7" type="ORF">RirG_095050</name>
</gene>
<dbReference type="GO" id="GO:0003735">
    <property type="term" value="F:structural constituent of ribosome"/>
    <property type="evidence" value="ECO:0007669"/>
    <property type="project" value="InterPro"/>
</dbReference>
<evidence type="ECO:0000256" key="1">
    <source>
        <dbReference type="ARBA" id="ARBA00004173"/>
    </source>
</evidence>
<evidence type="ECO:0000256" key="2">
    <source>
        <dbReference type="ARBA" id="ARBA00005677"/>
    </source>
</evidence>
<protein>
    <recommendedName>
        <fullName evidence="6">Large ribosomal subunit protein mL49</fullName>
    </recommendedName>
</protein>
<dbReference type="OMA" id="RCANPKK"/>
<sequence>MLISRFIPISFTRFIHSKSNKNSPKYIVKSASEIKQNSALNQLQPVQQQLIKYVQYPYFVSRTRMKELPVYVDIKNGRTRVLTEIGRIEGDSEALCDDIRKELFYYSREKNFINVNHTNNHVIIKGRHGLIVKEWLAKKGF</sequence>
<dbReference type="InterPro" id="IPR007740">
    <property type="entry name" value="Ribosomal_mL49"/>
</dbReference>
<dbReference type="AlphaFoldDB" id="A0A015JQL1"/>
<dbReference type="PANTHER" id="PTHR13477">
    <property type="entry name" value="MITOCHONDRIAL 39S RIBOSOMAL PROTEIN L49"/>
    <property type="match status" value="1"/>
</dbReference>
<name>A0A015JQL1_RHIIW</name>
<reference evidence="7 8" key="1">
    <citation type="submission" date="2014-02" db="EMBL/GenBank/DDBJ databases">
        <title>Single nucleus genome sequencing reveals high similarity among nuclei of an endomycorrhizal fungus.</title>
        <authorList>
            <person name="Lin K."/>
            <person name="Geurts R."/>
            <person name="Zhang Z."/>
            <person name="Limpens E."/>
            <person name="Saunders D.G."/>
            <person name="Mu D."/>
            <person name="Pang E."/>
            <person name="Cao H."/>
            <person name="Cha H."/>
            <person name="Lin T."/>
            <person name="Zhou Q."/>
            <person name="Shang Y."/>
            <person name="Li Y."/>
            <person name="Ivanov S."/>
            <person name="Sharma T."/>
            <person name="Velzen R.V."/>
            <person name="Ruijter N.D."/>
            <person name="Aanen D.K."/>
            <person name="Win J."/>
            <person name="Kamoun S."/>
            <person name="Bisseling T."/>
            <person name="Huang S."/>
        </authorList>
    </citation>
    <scope>NUCLEOTIDE SEQUENCE [LARGE SCALE GENOMIC DNA]</scope>
    <source>
        <strain evidence="8">DAOM197198w</strain>
    </source>
</reference>
<dbReference type="GO" id="GO:0006412">
    <property type="term" value="P:translation"/>
    <property type="evidence" value="ECO:0007669"/>
    <property type="project" value="InterPro"/>
</dbReference>
<evidence type="ECO:0000313" key="7">
    <source>
        <dbReference type="EMBL" id="EXX69555.1"/>
    </source>
</evidence>
<organism evidence="7 8">
    <name type="scientific">Rhizophagus irregularis (strain DAOM 197198w)</name>
    <name type="common">Glomus intraradices</name>
    <dbReference type="NCBI Taxonomy" id="1432141"/>
    <lineage>
        <taxon>Eukaryota</taxon>
        <taxon>Fungi</taxon>
        <taxon>Fungi incertae sedis</taxon>
        <taxon>Mucoromycota</taxon>
        <taxon>Glomeromycotina</taxon>
        <taxon>Glomeromycetes</taxon>
        <taxon>Glomerales</taxon>
        <taxon>Glomeraceae</taxon>
        <taxon>Rhizophagus</taxon>
    </lineage>
</organism>
<evidence type="ECO:0000256" key="3">
    <source>
        <dbReference type="ARBA" id="ARBA00022980"/>
    </source>
</evidence>
<dbReference type="GO" id="GO:0005762">
    <property type="term" value="C:mitochondrial large ribosomal subunit"/>
    <property type="evidence" value="ECO:0007669"/>
    <property type="project" value="TreeGrafter"/>
</dbReference>
<keyword evidence="4" id="KW-0496">Mitochondrion</keyword>
<accession>A0A015JQL1</accession>
<dbReference type="OrthoDB" id="19439at2759"/>
<dbReference type="HOGENOM" id="CLU_085757_4_0_1"/>
<comment type="caution">
    <text evidence="7">The sequence shown here is derived from an EMBL/GenBank/DDBJ whole genome shotgun (WGS) entry which is preliminary data.</text>
</comment>
<evidence type="ECO:0000256" key="5">
    <source>
        <dbReference type="ARBA" id="ARBA00023274"/>
    </source>
</evidence>
<dbReference type="PANTHER" id="PTHR13477:SF0">
    <property type="entry name" value="LARGE RIBOSOMAL SUBUNIT PROTEIN ML49"/>
    <property type="match status" value="1"/>
</dbReference>
<comment type="subcellular location">
    <subcellularLocation>
        <location evidence="1">Mitochondrion</location>
    </subcellularLocation>
</comment>
<evidence type="ECO:0000256" key="4">
    <source>
        <dbReference type="ARBA" id="ARBA00023128"/>
    </source>
</evidence>
<evidence type="ECO:0000256" key="6">
    <source>
        <dbReference type="ARBA" id="ARBA00035191"/>
    </source>
</evidence>
<dbReference type="SMR" id="A0A015JQL1"/>
<dbReference type="Proteomes" id="UP000022910">
    <property type="component" value="Unassembled WGS sequence"/>
</dbReference>
<dbReference type="Pfam" id="PF05046">
    <property type="entry name" value="Img2"/>
    <property type="match status" value="1"/>
</dbReference>
<comment type="similarity">
    <text evidence="2">Belongs to the mitochondrion-specific ribosomal protein mL49 family.</text>
</comment>